<reference evidence="12 13" key="1">
    <citation type="submission" date="2015-03" db="EMBL/GenBank/DDBJ databases">
        <title>Draft genome of the nematode, Opisthorchis viverrini.</title>
        <authorList>
            <person name="Mitreva M."/>
        </authorList>
    </citation>
    <scope>NUCLEOTIDE SEQUENCE [LARGE SCALE GENOMIC DNA]</scope>
    <source>
        <strain evidence="12">Khon Kaen</strain>
    </source>
</reference>
<feature type="domain" description="C2H2-type" evidence="11">
    <location>
        <begin position="111"/>
        <end position="139"/>
    </location>
</feature>
<keyword evidence="5" id="KW-0862">Zinc</keyword>
<keyword evidence="4 10" id="KW-0863">Zinc-finger</keyword>
<name>A0A1S8WVR3_OPIVI</name>
<feature type="domain" description="C2H2-type" evidence="11">
    <location>
        <begin position="140"/>
        <end position="168"/>
    </location>
</feature>
<evidence type="ECO:0000256" key="3">
    <source>
        <dbReference type="ARBA" id="ARBA00022737"/>
    </source>
</evidence>
<evidence type="ECO:0000256" key="6">
    <source>
        <dbReference type="ARBA" id="ARBA00023015"/>
    </source>
</evidence>
<comment type="subcellular location">
    <subcellularLocation>
        <location evidence="1">Nucleus</location>
    </subcellularLocation>
</comment>
<evidence type="ECO:0000313" key="13">
    <source>
        <dbReference type="Proteomes" id="UP000243686"/>
    </source>
</evidence>
<evidence type="ECO:0000256" key="5">
    <source>
        <dbReference type="ARBA" id="ARBA00022833"/>
    </source>
</evidence>
<dbReference type="EMBL" id="KV894000">
    <property type="protein sequence ID" value="OON18629.1"/>
    <property type="molecule type" value="Genomic_DNA"/>
</dbReference>
<dbReference type="PANTHER" id="PTHR46105:SF5">
    <property type="entry name" value="ZINC FINGER AND BTB DOMAIN-CONTAINING PROTEIN 44 ISOFORM X1"/>
    <property type="match status" value="1"/>
</dbReference>
<evidence type="ECO:0000256" key="7">
    <source>
        <dbReference type="ARBA" id="ARBA00023125"/>
    </source>
</evidence>
<dbReference type="Gene3D" id="3.30.160.60">
    <property type="entry name" value="Classic Zinc Finger"/>
    <property type="match status" value="5"/>
</dbReference>
<dbReference type="SUPFAM" id="SSF57667">
    <property type="entry name" value="beta-beta-alpha zinc fingers"/>
    <property type="match status" value="3"/>
</dbReference>
<keyword evidence="9" id="KW-0539">Nucleus</keyword>
<sequence length="436" mass="48630">MTTIAANTYQTLFPGQTEVFLKHDENVVLSLDMSNSQETTGATFVQQVCPVTLSQENSVTSENLTELKNSEALSGGNNTRGYTCSICYKFYLTEGHLQAHLDAVHKVARRFQCSFCGKAYAKSFLLKSHVKSVHENIRDVTCTICAKAFSKRSVMRRHMKSVHAEKKDYHCTLCQKQFTEKKNLQMHINALHKGLRPYQCSSCLKEFARKCDLLRHSNSSPNRTCVPYVTKDSHKSGTLRDMLLLCIKLSSPRALSLNRNQIRSRCNKCTMGTIIAAPGTGATAMPAGAQVMMVAPGVNMPMSTFFFQPHQASPFGNQQNAVMHPTAVLPAVPTSLIPQNTIAAQTSLIQSPFGFTPVTMTQTNLGHVQPGASPNRPHKEYQCATCHKVYPRRQSLQAHIIQVHTDYETLGCMKSNNRKNIRDQTKFLAKKHCFIL</sequence>
<evidence type="ECO:0000256" key="9">
    <source>
        <dbReference type="ARBA" id="ARBA00023242"/>
    </source>
</evidence>
<evidence type="ECO:0000256" key="2">
    <source>
        <dbReference type="ARBA" id="ARBA00022723"/>
    </source>
</evidence>
<evidence type="ECO:0000256" key="10">
    <source>
        <dbReference type="PROSITE-ProRule" id="PRU00042"/>
    </source>
</evidence>
<keyword evidence="6" id="KW-0805">Transcription regulation</keyword>
<accession>A0A1S8WVR3</accession>
<dbReference type="PROSITE" id="PS50157">
    <property type="entry name" value="ZINC_FINGER_C2H2_2"/>
    <property type="match status" value="6"/>
</dbReference>
<feature type="domain" description="C2H2-type" evidence="11">
    <location>
        <begin position="381"/>
        <end position="409"/>
    </location>
</feature>
<evidence type="ECO:0000256" key="4">
    <source>
        <dbReference type="ARBA" id="ARBA00022771"/>
    </source>
</evidence>
<dbReference type="InterPro" id="IPR050457">
    <property type="entry name" value="ZnFinger_BTB_dom_contain"/>
</dbReference>
<protein>
    <submittedName>
        <fullName evidence="12">Zinc finger, C2H2 type</fullName>
    </submittedName>
</protein>
<keyword evidence="8" id="KW-0804">Transcription</keyword>
<evidence type="ECO:0000259" key="11">
    <source>
        <dbReference type="PROSITE" id="PS50157"/>
    </source>
</evidence>
<dbReference type="AlphaFoldDB" id="A0A1S8WVR3"/>
<keyword evidence="7" id="KW-0238">DNA-binding</keyword>
<dbReference type="Pfam" id="PF00096">
    <property type="entry name" value="zf-C2H2"/>
    <property type="match status" value="4"/>
</dbReference>
<dbReference type="PROSITE" id="PS00028">
    <property type="entry name" value="ZINC_FINGER_C2H2_1"/>
    <property type="match status" value="5"/>
</dbReference>
<dbReference type="GO" id="GO:0005634">
    <property type="term" value="C:nucleus"/>
    <property type="evidence" value="ECO:0007669"/>
    <property type="project" value="UniProtKB-SubCell"/>
</dbReference>
<keyword evidence="3" id="KW-0677">Repeat</keyword>
<evidence type="ECO:0000256" key="1">
    <source>
        <dbReference type="ARBA" id="ARBA00004123"/>
    </source>
</evidence>
<feature type="domain" description="C2H2-type" evidence="11">
    <location>
        <begin position="82"/>
        <end position="110"/>
    </location>
</feature>
<organism evidence="12 13">
    <name type="scientific">Opisthorchis viverrini</name>
    <name type="common">Southeast Asian liver fluke</name>
    <dbReference type="NCBI Taxonomy" id="6198"/>
    <lineage>
        <taxon>Eukaryota</taxon>
        <taxon>Metazoa</taxon>
        <taxon>Spiralia</taxon>
        <taxon>Lophotrochozoa</taxon>
        <taxon>Platyhelminthes</taxon>
        <taxon>Trematoda</taxon>
        <taxon>Digenea</taxon>
        <taxon>Opisthorchiida</taxon>
        <taxon>Opisthorchiata</taxon>
        <taxon>Opisthorchiidae</taxon>
        <taxon>Opisthorchis</taxon>
    </lineage>
</organism>
<dbReference type="Proteomes" id="UP000243686">
    <property type="component" value="Unassembled WGS sequence"/>
</dbReference>
<dbReference type="SMART" id="SM00355">
    <property type="entry name" value="ZnF_C2H2"/>
    <property type="match status" value="6"/>
</dbReference>
<keyword evidence="2" id="KW-0479">Metal-binding</keyword>
<gene>
    <name evidence="12" type="ORF">X801_05514</name>
</gene>
<keyword evidence="13" id="KW-1185">Reference proteome</keyword>
<proteinExistence type="predicted"/>
<feature type="domain" description="C2H2-type" evidence="11">
    <location>
        <begin position="169"/>
        <end position="197"/>
    </location>
</feature>
<evidence type="ECO:0000256" key="8">
    <source>
        <dbReference type="ARBA" id="ARBA00023163"/>
    </source>
</evidence>
<dbReference type="InterPro" id="IPR013087">
    <property type="entry name" value="Znf_C2H2_type"/>
</dbReference>
<dbReference type="GO" id="GO:0000981">
    <property type="term" value="F:DNA-binding transcription factor activity, RNA polymerase II-specific"/>
    <property type="evidence" value="ECO:0007669"/>
    <property type="project" value="TreeGrafter"/>
</dbReference>
<dbReference type="PANTHER" id="PTHR46105">
    <property type="entry name" value="AGAP004733-PA"/>
    <property type="match status" value="1"/>
</dbReference>
<feature type="domain" description="C2H2-type" evidence="11">
    <location>
        <begin position="198"/>
        <end position="216"/>
    </location>
</feature>
<dbReference type="InterPro" id="IPR036236">
    <property type="entry name" value="Znf_C2H2_sf"/>
</dbReference>
<evidence type="ECO:0000313" key="12">
    <source>
        <dbReference type="EMBL" id="OON18629.1"/>
    </source>
</evidence>
<dbReference type="GO" id="GO:0000978">
    <property type="term" value="F:RNA polymerase II cis-regulatory region sequence-specific DNA binding"/>
    <property type="evidence" value="ECO:0007669"/>
    <property type="project" value="TreeGrafter"/>
</dbReference>
<dbReference type="GO" id="GO:0008270">
    <property type="term" value="F:zinc ion binding"/>
    <property type="evidence" value="ECO:0007669"/>
    <property type="project" value="UniProtKB-KW"/>
</dbReference>